<keyword evidence="5 8" id="KW-0808">Transferase</keyword>
<dbReference type="InterPro" id="IPR006264">
    <property type="entry name" value="EPSP_synthase"/>
</dbReference>
<dbReference type="HAMAP" id="MF_00210">
    <property type="entry name" value="EPSP_synth"/>
    <property type="match status" value="1"/>
</dbReference>
<name>A0AAD9IGS0_PROWI</name>
<evidence type="ECO:0000313" key="11">
    <source>
        <dbReference type="Proteomes" id="UP001255856"/>
    </source>
</evidence>
<comment type="catalytic activity">
    <reaction evidence="7">
        <text>3-phosphoshikimate + phosphoenolpyruvate = 5-O-(1-carboxyvinyl)-3-phosphoshikimate + phosphate</text>
        <dbReference type="Rhea" id="RHEA:21256"/>
        <dbReference type="ChEBI" id="CHEBI:43474"/>
        <dbReference type="ChEBI" id="CHEBI:57701"/>
        <dbReference type="ChEBI" id="CHEBI:58702"/>
        <dbReference type="ChEBI" id="CHEBI:145989"/>
        <dbReference type="EC" id="2.5.1.19"/>
    </reaction>
    <physiologicalReaction direction="left-to-right" evidence="7">
        <dbReference type="Rhea" id="RHEA:21257"/>
    </physiologicalReaction>
</comment>
<dbReference type="GO" id="GO:0008652">
    <property type="term" value="P:amino acid biosynthetic process"/>
    <property type="evidence" value="ECO:0007669"/>
    <property type="project" value="UniProtKB-KW"/>
</dbReference>
<dbReference type="GO" id="GO:0003866">
    <property type="term" value="F:3-phosphoshikimate 1-carboxyvinyltransferase activity"/>
    <property type="evidence" value="ECO:0007669"/>
    <property type="project" value="UniProtKB-UniRule"/>
</dbReference>
<comment type="pathway">
    <text evidence="1 8">Metabolic intermediate biosynthesis; chorismate biosynthesis; chorismate from D-erythrose 4-phosphate and phosphoenolpyruvate: step 6/7.</text>
</comment>
<evidence type="ECO:0000313" key="10">
    <source>
        <dbReference type="EMBL" id="KAK2078199.1"/>
    </source>
</evidence>
<evidence type="ECO:0000256" key="1">
    <source>
        <dbReference type="ARBA" id="ARBA00004811"/>
    </source>
</evidence>
<dbReference type="InterPro" id="IPR023193">
    <property type="entry name" value="EPSP_synthase_CS"/>
</dbReference>
<dbReference type="FunFam" id="3.65.10.10:FF:000004">
    <property type="entry name" value="3-phosphoshikimate 1-carboxyvinyltransferase"/>
    <property type="match status" value="1"/>
</dbReference>
<dbReference type="InterPro" id="IPR001986">
    <property type="entry name" value="Enolpyruvate_Tfrase_dom"/>
</dbReference>
<keyword evidence="11" id="KW-1185">Reference proteome</keyword>
<evidence type="ECO:0000256" key="6">
    <source>
        <dbReference type="ARBA" id="ARBA00023141"/>
    </source>
</evidence>
<evidence type="ECO:0000256" key="7">
    <source>
        <dbReference type="ARBA" id="ARBA00044633"/>
    </source>
</evidence>
<dbReference type="EC" id="2.5.1.19" evidence="3 8"/>
<dbReference type="Proteomes" id="UP001255856">
    <property type="component" value="Unassembled WGS sequence"/>
</dbReference>
<comment type="caution">
    <text evidence="10">The sequence shown here is derived from an EMBL/GenBank/DDBJ whole genome shotgun (WGS) entry which is preliminary data.</text>
</comment>
<accession>A0AAD9IGS0</accession>
<comment type="similarity">
    <text evidence="2 8">Belongs to the EPSP synthase family.</text>
</comment>
<evidence type="ECO:0000256" key="2">
    <source>
        <dbReference type="ARBA" id="ARBA00009948"/>
    </source>
</evidence>
<evidence type="ECO:0000256" key="8">
    <source>
        <dbReference type="RuleBase" id="RU004164"/>
    </source>
</evidence>
<feature type="domain" description="Enolpyruvate transferase" evidence="9">
    <location>
        <begin position="247"/>
        <end position="398"/>
    </location>
</feature>
<dbReference type="GO" id="GO:0009423">
    <property type="term" value="P:chorismate biosynthetic process"/>
    <property type="evidence" value="ECO:0007669"/>
    <property type="project" value="UniProtKB-UniRule"/>
</dbReference>
<dbReference type="CDD" id="cd01556">
    <property type="entry name" value="EPSP_synthase"/>
    <property type="match status" value="1"/>
</dbReference>
<dbReference type="PROSITE" id="PS00885">
    <property type="entry name" value="EPSP_SYNTHASE_2"/>
    <property type="match status" value="1"/>
</dbReference>
<keyword evidence="6 8" id="KW-0057">Aromatic amino acid biosynthesis</keyword>
<organism evidence="10 11">
    <name type="scientific">Prototheca wickerhamii</name>
    <dbReference type="NCBI Taxonomy" id="3111"/>
    <lineage>
        <taxon>Eukaryota</taxon>
        <taxon>Viridiplantae</taxon>
        <taxon>Chlorophyta</taxon>
        <taxon>core chlorophytes</taxon>
        <taxon>Trebouxiophyceae</taxon>
        <taxon>Chlorellales</taxon>
        <taxon>Chlorellaceae</taxon>
        <taxon>Prototheca</taxon>
    </lineage>
</organism>
<evidence type="ECO:0000259" key="9">
    <source>
        <dbReference type="Pfam" id="PF00275"/>
    </source>
</evidence>
<dbReference type="PROSITE" id="PS00104">
    <property type="entry name" value="EPSP_SYNTHASE_1"/>
    <property type="match status" value="1"/>
</dbReference>
<dbReference type="InterPro" id="IPR013792">
    <property type="entry name" value="RNA3'P_cycl/enolpyr_Trfase_a/b"/>
</dbReference>
<dbReference type="SUPFAM" id="SSF55205">
    <property type="entry name" value="EPT/RTPC-like"/>
    <property type="match status" value="1"/>
</dbReference>
<evidence type="ECO:0000256" key="4">
    <source>
        <dbReference type="ARBA" id="ARBA00022605"/>
    </source>
</evidence>
<dbReference type="InterPro" id="IPR036968">
    <property type="entry name" value="Enolpyruvate_Tfrase_sf"/>
</dbReference>
<proteinExistence type="inferred from homology"/>
<dbReference type="PANTHER" id="PTHR21090:SF5">
    <property type="entry name" value="PENTAFUNCTIONAL AROM POLYPEPTIDE"/>
    <property type="match status" value="1"/>
</dbReference>
<dbReference type="PIRSF" id="PIRSF000505">
    <property type="entry name" value="EPSPS"/>
    <property type="match status" value="1"/>
</dbReference>
<sequence length="404" mass="43134">MPIRCAAAAQATASLVLEPIKKIEGTVTLPGSKSLSNRTLLLAALAEGTTVLENVLDSEDIRYMVSALEQLNVGLEVDWPARRIVVRGCGGRFDSPGGELFLGNAGTAMRPLTAAVAAAGRGTFVLDGVARMRERPIEDLVSGLRQLGVEASCTLGTQCPPVRVEARGLRPGRVELSGAVSSQYLTALLMAAPLIAITDELISAPYVAMTIQLMARFGVRVEERAPGLRLLHVPGAQRYRSPGTAFGDVAFAEVLRRMGARVEWQARSITVQGPPRGELRAVDESCVDIPDAAMTLAVAALFARGTTVIRDVGSWRVKETERMKAIVAELTKLGADVVEGADSCTITPPPALRAAAIETYDDHRMAMAFSLAACGDQPITILDPGCTRKTFPNYFEVLESVTHR</sequence>
<gene>
    <name evidence="10" type="ORF">QBZ16_004067</name>
</gene>
<dbReference type="PANTHER" id="PTHR21090">
    <property type="entry name" value="AROM/DEHYDROQUINATE SYNTHASE"/>
    <property type="match status" value="1"/>
</dbReference>
<evidence type="ECO:0000256" key="3">
    <source>
        <dbReference type="ARBA" id="ARBA00012450"/>
    </source>
</evidence>
<feature type="domain" description="Enolpyruvate transferase" evidence="9">
    <location>
        <begin position="18"/>
        <end position="230"/>
    </location>
</feature>
<protein>
    <recommendedName>
        <fullName evidence="3 8">3-phosphoshikimate 1-carboxyvinyltransferase</fullName>
        <ecNumber evidence="3 8">2.5.1.19</ecNumber>
    </recommendedName>
</protein>
<dbReference type="EMBL" id="JASFZW010000005">
    <property type="protein sequence ID" value="KAK2078199.1"/>
    <property type="molecule type" value="Genomic_DNA"/>
</dbReference>
<dbReference type="Gene3D" id="3.65.10.10">
    <property type="entry name" value="Enolpyruvate transferase domain"/>
    <property type="match status" value="2"/>
</dbReference>
<dbReference type="Pfam" id="PF00275">
    <property type="entry name" value="EPSP_synthase"/>
    <property type="match status" value="2"/>
</dbReference>
<evidence type="ECO:0000256" key="5">
    <source>
        <dbReference type="ARBA" id="ARBA00022679"/>
    </source>
</evidence>
<dbReference type="AlphaFoldDB" id="A0AAD9IGS0"/>
<dbReference type="GO" id="GO:0009073">
    <property type="term" value="P:aromatic amino acid family biosynthetic process"/>
    <property type="evidence" value="ECO:0007669"/>
    <property type="project" value="UniProtKB-UniRule"/>
</dbReference>
<reference evidence="10" key="1">
    <citation type="submission" date="2021-01" db="EMBL/GenBank/DDBJ databases">
        <authorList>
            <person name="Eckstrom K.M.E."/>
        </authorList>
    </citation>
    <scope>NUCLEOTIDE SEQUENCE</scope>
    <source>
        <strain evidence="10">UVCC 0001</strain>
    </source>
</reference>
<keyword evidence="4 8" id="KW-0028">Amino-acid biosynthesis</keyword>